<name>A0A3A6PEE9_9BACL</name>
<proteinExistence type="predicted"/>
<keyword evidence="2" id="KW-1185">Reference proteome</keyword>
<dbReference type="CDD" id="cd19958">
    <property type="entry name" value="pyocin_knob"/>
    <property type="match status" value="1"/>
</dbReference>
<dbReference type="Proteomes" id="UP000267798">
    <property type="component" value="Unassembled WGS sequence"/>
</dbReference>
<dbReference type="OrthoDB" id="1624444at2"/>
<comment type="caution">
    <text evidence="1">The sequence shown here is derived from an EMBL/GenBank/DDBJ whole genome shotgun (WGS) entry which is preliminary data.</text>
</comment>
<gene>
    <name evidence="1" type="ORF">D3P09_11750</name>
</gene>
<accession>A0A3A6PEE9</accession>
<dbReference type="EMBL" id="QXQB01000002">
    <property type="protein sequence ID" value="RJX40042.1"/>
    <property type="molecule type" value="Genomic_DNA"/>
</dbReference>
<sequence length="619" mass="66086">MARTDWDLNKTVGPQDMNQIGREINALYEDNSVTDARIGDRTISDAASPTGNQGKLTVLLGWLAYMVKSITGKADWKTAPRTTLENAVKRDGDTMTSHLNVQTVGASVRLKPLADTDTGVLGTQTQSADGTWQWGTGSQPSSGKWGVYDYLNSRWALEIGQGSDANSGLKYRTNTVHHAGNHNSTGDPHTQYLLKTGGTMSGVLKAAHGIDQRLPENSFGPTDLPSTYPTGISMFFINNVAGWPGPSSYGTIVTYKGYSNNPSTQYFYPYNSDVPIQYRNSLFGNNTWTAWRTVLDSNNHNSTGNPHTQYALADSTPVAKTASGSLNTITTPGMYRLQQTHADAPSTTYSYGNMLVLRASNADTITQMIFPYQGPDVGKIAFRSGNPTDVGGISTWSPWRLIWNQANMGAGSGMDADMVDGYHASISSAANSIVVQNTDESIGVKFVKTVIPTVNGGNLHYHLRNGSEAISALRFGIGLITEESGSNSGSDFGIWRYNDTGAGLGNVLLINRSTGNSTFSGIVSAPRFNSSIATGTAPLSVSSTTRVTNLNADMLDDCHATSLATPNTVAIRGASGTIKAAAPQAADDVARKAETDAVQSNLNVFRLNLQRSITQGGMI</sequence>
<dbReference type="RefSeq" id="WP_120109983.1">
    <property type="nucleotide sequence ID" value="NZ_QXQB01000002.1"/>
</dbReference>
<organism evidence="1 2">
    <name type="scientific">Paenibacillus pinisoli</name>
    <dbReference type="NCBI Taxonomy" id="1276110"/>
    <lineage>
        <taxon>Bacteria</taxon>
        <taxon>Bacillati</taxon>
        <taxon>Bacillota</taxon>
        <taxon>Bacilli</taxon>
        <taxon>Bacillales</taxon>
        <taxon>Paenibacillaceae</taxon>
        <taxon>Paenibacillus</taxon>
    </lineage>
</organism>
<dbReference type="AlphaFoldDB" id="A0A3A6PEE9"/>
<protein>
    <submittedName>
        <fullName evidence="1">Uncharacterized protein</fullName>
    </submittedName>
</protein>
<reference evidence="1 2" key="1">
    <citation type="submission" date="2018-09" db="EMBL/GenBank/DDBJ databases">
        <title>Paenibacillus aracenensis nov. sp. isolated from a cave in southern Spain.</title>
        <authorList>
            <person name="Jurado V."/>
            <person name="Gutierrez-Patricio S."/>
            <person name="Gonzalez-Pimentel J.L."/>
            <person name="Miller A.Z."/>
            <person name="Laiz L."/>
            <person name="Saiz-Jimenez C."/>
        </authorList>
    </citation>
    <scope>NUCLEOTIDE SEQUENCE [LARGE SCALE GENOMIC DNA]</scope>
    <source>
        <strain evidence="1 2">JCM 19203</strain>
    </source>
</reference>
<evidence type="ECO:0000313" key="1">
    <source>
        <dbReference type="EMBL" id="RJX40042.1"/>
    </source>
</evidence>
<evidence type="ECO:0000313" key="2">
    <source>
        <dbReference type="Proteomes" id="UP000267798"/>
    </source>
</evidence>